<dbReference type="PROSITE" id="PS51935">
    <property type="entry name" value="NLPC_P60"/>
    <property type="match status" value="1"/>
</dbReference>
<dbReference type="GO" id="GO:0008234">
    <property type="term" value="F:cysteine-type peptidase activity"/>
    <property type="evidence" value="ECO:0007669"/>
    <property type="project" value="UniProtKB-KW"/>
</dbReference>
<dbReference type="Pfam" id="PF00877">
    <property type="entry name" value="NLPC_P60"/>
    <property type="match status" value="1"/>
</dbReference>
<dbReference type="InterPro" id="IPR051202">
    <property type="entry name" value="Peptidase_C40"/>
</dbReference>
<dbReference type="InterPro" id="IPR038765">
    <property type="entry name" value="Papain-like_cys_pep_sf"/>
</dbReference>
<dbReference type="Gene3D" id="3.90.1720.10">
    <property type="entry name" value="endopeptidase domain like (from Nostoc punctiforme)"/>
    <property type="match status" value="1"/>
</dbReference>
<dbReference type="PANTHER" id="PTHR47053">
    <property type="entry name" value="MUREIN DD-ENDOPEPTIDASE MEPH-RELATED"/>
    <property type="match status" value="1"/>
</dbReference>
<feature type="chain" id="PRO_5020271260" evidence="5">
    <location>
        <begin position="24"/>
        <end position="200"/>
    </location>
</feature>
<dbReference type="RefSeq" id="WP_136411151.1">
    <property type="nucleotide sequence ID" value="NZ_CP039393.1"/>
</dbReference>
<feature type="domain" description="NlpC/P60" evidence="6">
    <location>
        <begin position="64"/>
        <end position="194"/>
    </location>
</feature>
<keyword evidence="8" id="KW-1185">Reference proteome</keyword>
<keyword evidence="5" id="KW-0732">Signal</keyword>
<dbReference type="GO" id="GO:0006508">
    <property type="term" value="P:proteolysis"/>
    <property type="evidence" value="ECO:0007669"/>
    <property type="project" value="UniProtKB-KW"/>
</dbReference>
<proteinExistence type="inferred from homology"/>
<dbReference type="KEGG" id="mgod:E7746_13555"/>
<dbReference type="Proteomes" id="UP000297031">
    <property type="component" value="Chromosome"/>
</dbReference>
<evidence type="ECO:0000256" key="2">
    <source>
        <dbReference type="ARBA" id="ARBA00022670"/>
    </source>
</evidence>
<organism evidence="7 8">
    <name type="scientific">Muribaculum gordoncarteri</name>
    <dbReference type="NCBI Taxonomy" id="2530390"/>
    <lineage>
        <taxon>Bacteria</taxon>
        <taxon>Pseudomonadati</taxon>
        <taxon>Bacteroidota</taxon>
        <taxon>Bacteroidia</taxon>
        <taxon>Bacteroidales</taxon>
        <taxon>Muribaculaceae</taxon>
        <taxon>Muribaculum</taxon>
    </lineage>
</organism>
<reference evidence="7 8" key="1">
    <citation type="submission" date="2019-02" db="EMBL/GenBank/DDBJ databases">
        <title>Isolation and identification of novel species under the genus Muribaculum.</title>
        <authorList>
            <person name="Miyake S."/>
            <person name="Ding Y."/>
            <person name="Low A."/>
            <person name="Soh M."/>
            <person name="Seedorf H."/>
        </authorList>
    </citation>
    <scope>NUCLEOTIDE SEQUENCE [LARGE SCALE GENOMIC DNA]</scope>
    <source>
        <strain evidence="7 8">TLL-A4</strain>
    </source>
</reference>
<gene>
    <name evidence="7" type="ORF">E7746_13555</name>
</gene>
<dbReference type="EMBL" id="CP039393">
    <property type="protein sequence ID" value="QCD36830.1"/>
    <property type="molecule type" value="Genomic_DNA"/>
</dbReference>
<keyword evidence="2" id="KW-0645">Protease</keyword>
<dbReference type="PANTHER" id="PTHR47053:SF1">
    <property type="entry name" value="MUREIN DD-ENDOPEPTIDASE MEPH-RELATED"/>
    <property type="match status" value="1"/>
</dbReference>
<accession>A0A4P7VRF3</accession>
<keyword evidence="3" id="KW-0378">Hydrolase</keyword>
<sequence length="200" mass="22159">MTYIMRFLLGILMLTAMAVPMSAAEPLKLMTTPETPKYLAYINSWKPELPVLTPVEAVEEYKTPQMVLDMINHAKEFMGLRYRRGGKTPKGFDCSGFTGYIFKQFGISLKASSSSQYTQGTPVVTDDLRPGDLVFFNGRRAGTSRVGHVGMVVDVDADAGTFKFIHSAISSGITISDSSEPYYSRRYIGARRVIDESSLN</sequence>
<evidence type="ECO:0000256" key="3">
    <source>
        <dbReference type="ARBA" id="ARBA00022801"/>
    </source>
</evidence>
<comment type="similarity">
    <text evidence="1">Belongs to the peptidase C40 family.</text>
</comment>
<dbReference type="OrthoDB" id="9807055at2"/>
<dbReference type="SUPFAM" id="SSF54001">
    <property type="entry name" value="Cysteine proteinases"/>
    <property type="match status" value="1"/>
</dbReference>
<evidence type="ECO:0000256" key="4">
    <source>
        <dbReference type="ARBA" id="ARBA00022807"/>
    </source>
</evidence>
<keyword evidence="4" id="KW-0788">Thiol protease</keyword>
<evidence type="ECO:0000256" key="5">
    <source>
        <dbReference type="SAM" id="SignalP"/>
    </source>
</evidence>
<dbReference type="InterPro" id="IPR000064">
    <property type="entry name" value="NLP_P60_dom"/>
</dbReference>
<protein>
    <submittedName>
        <fullName evidence="7">CHAP domain-containing protein</fullName>
    </submittedName>
</protein>
<name>A0A4P7VRF3_9BACT</name>
<evidence type="ECO:0000256" key="1">
    <source>
        <dbReference type="ARBA" id="ARBA00007074"/>
    </source>
</evidence>
<feature type="signal peptide" evidence="5">
    <location>
        <begin position="1"/>
        <end position="23"/>
    </location>
</feature>
<evidence type="ECO:0000259" key="6">
    <source>
        <dbReference type="PROSITE" id="PS51935"/>
    </source>
</evidence>
<evidence type="ECO:0000313" key="7">
    <source>
        <dbReference type="EMBL" id="QCD36830.1"/>
    </source>
</evidence>
<evidence type="ECO:0000313" key="8">
    <source>
        <dbReference type="Proteomes" id="UP000297031"/>
    </source>
</evidence>
<dbReference type="AlphaFoldDB" id="A0A4P7VRF3"/>